<dbReference type="PANTHER" id="PTHR18964">
    <property type="entry name" value="ROK (REPRESSOR, ORF, KINASE) FAMILY"/>
    <property type="match status" value="1"/>
</dbReference>
<name>A0ABM8ZYX6_9VIBR</name>
<dbReference type="RefSeq" id="WP_237359683.1">
    <property type="nucleotide sequence ID" value="NZ_CAKLDM010000001.1"/>
</dbReference>
<reference evidence="2" key="1">
    <citation type="submission" date="2021-11" db="EMBL/GenBank/DDBJ databases">
        <authorList>
            <person name="Rodrigo-Torres L."/>
            <person name="Arahal R. D."/>
            <person name="Lucena T."/>
        </authorList>
    </citation>
    <scope>NUCLEOTIDE SEQUENCE</scope>
    <source>
        <strain evidence="2">CECT 7928</strain>
    </source>
</reference>
<evidence type="ECO:0000313" key="3">
    <source>
        <dbReference type="Proteomes" id="UP000838748"/>
    </source>
</evidence>
<dbReference type="Gene3D" id="3.30.420.40">
    <property type="match status" value="2"/>
</dbReference>
<keyword evidence="3" id="KW-1185">Reference proteome</keyword>
<dbReference type="InterPro" id="IPR043129">
    <property type="entry name" value="ATPase_NBD"/>
</dbReference>
<dbReference type="Proteomes" id="UP000838748">
    <property type="component" value="Unassembled WGS sequence"/>
</dbReference>
<evidence type="ECO:0000256" key="1">
    <source>
        <dbReference type="ARBA" id="ARBA00023277"/>
    </source>
</evidence>
<sequence length="301" mass="32433">MLIGFDIGGTKIEVCVMDDAGKELKKRREPTQRNYSGFIEQISAMVAECDQEFGRIEKIGMGLPGAISPATGLVKNANSTFLNNNDLKHDLEVKLNRQVNIANDANCFALSEAVDGAGKDGQLVFGVIVGTGCGGGFVFNKQVIVGPNALCGEWGHNPLPSYNSEIDGPDRECYCGRKNCIETFISGTGFGVTGEQLFGKPIATKDIIEKYRKGDELAKKAYQTLVDQMARCLASIVNILDPDAIVLGGGLSNVDELYQDLPKAMEPYIFSDSVQLNVLKAEYGDSSGIRGAAWLCSDEVK</sequence>
<organism evidence="2 3">
    <name type="scientific">Vibrio marisflavi CECT 7928</name>
    <dbReference type="NCBI Taxonomy" id="634439"/>
    <lineage>
        <taxon>Bacteria</taxon>
        <taxon>Pseudomonadati</taxon>
        <taxon>Pseudomonadota</taxon>
        <taxon>Gammaproteobacteria</taxon>
        <taxon>Vibrionales</taxon>
        <taxon>Vibrionaceae</taxon>
        <taxon>Vibrio</taxon>
    </lineage>
</organism>
<dbReference type="EC" id="2.7.1.4" evidence="2"/>
<gene>
    <name evidence="2" type="primary">mak</name>
    <name evidence="2" type="ORF">VMF7928_00265</name>
</gene>
<keyword evidence="1" id="KW-0119">Carbohydrate metabolism</keyword>
<proteinExistence type="predicted"/>
<dbReference type="InterPro" id="IPR049874">
    <property type="entry name" value="ROK_cs"/>
</dbReference>
<dbReference type="EMBL" id="CAKLDM010000001">
    <property type="protein sequence ID" value="CAH0536191.1"/>
    <property type="molecule type" value="Genomic_DNA"/>
</dbReference>
<dbReference type="SUPFAM" id="SSF53067">
    <property type="entry name" value="Actin-like ATPase domain"/>
    <property type="match status" value="1"/>
</dbReference>
<dbReference type="PANTHER" id="PTHR18964:SF174">
    <property type="entry name" value="D-ALLOSE KINASE-RELATED"/>
    <property type="match status" value="1"/>
</dbReference>
<evidence type="ECO:0000313" key="2">
    <source>
        <dbReference type="EMBL" id="CAH0536191.1"/>
    </source>
</evidence>
<keyword evidence="2" id="KW-0808">Transferase</keyword>
<dbReference type="Pfam" id="PF00480">
    <property type="entry name" value="ROK"/>
    <property type="match status" value="1"/>
</dbReference>
<accession>A0ABM8ZYX6</accession>
<dbReference type="CDD" id="cd24066">
    <property type="entry name" value="ASKHA_NBD_ROK_EcFRK-like"/>
    <property type="match status" value="1"/>
</dbReference>
<dbReference type="GO" id="GO:0008865">
    <property type="term" value="F:fructokinase activity"/>
    <property type="evidence" value="ECO:0007669"/>
    <property type="project" value="UniProtKB-EC"/>
</dbReference>
<protein>
    <submittedName>
        <fullName evidence="2">Fructokinase</fullName>
        <ecNumber evidence="2">2.7.1.4</ecNumber>
    </submittedName>
</protein>
<dbReference type="InterPro" id="IPR000600">
    <property type="entry name" value="ROK"/>
</dbReference>
<comment type="caution">
    <text evidence="2">The sequence shown here is derived from an EMBL/GenBank/DDBJ whole genome shotgun (WGS) entry which is preliminary data.</text>
</comment>
<dbReference type="PROSITE" id="PS01125">
    <property type="entry name" value="ROK"/>
    <property type="match status" value="1"/>
</dbReference>